<proteinExistence type="predicted"/>
<dbReference type="InterPro" id="IPR019428">
    <property type="entry name" value="7TM_GPCR_serpentine_rcpt_Str"/>
</dbReference>
<dbReference type="Pfam" id="PF10326">
    <property type="entry name" value="7TM_GPCR_Str"/>
    <property type="match status" value="1"/>
</dbReference>
<accession>A0A914IBG4</accession>
<name>A0A914IBG4_GLORO</name>
<keyword evidence="1" id="KW-0812">Transmembrane</keyword>
<organism evidence="2 3">
    <name type="scientific">Globodera rostochiensis</name>
    <name type="common">Golden nematode worm</name>
    <name type="synonym">Heterodera rostochiensis</name>
    <dbReference type="NCBI Taxonomy" id="31243"/>
    <lineage>
        <taxon>Eukaryota</taxon>
        <taxon>Metazoa</taxon>
        <taxon>Ecdysozoa</taxon>
        <taxon>Nematoda</taxon>
        <taxon>Chromadorea</taxon>
        <taxon>Rhabditida</taxon>
        <taxon>Tylenchina</taxon>
        <taxon>Tylenchomorpha</taxon>
        <taxon>Tylenchoidea</taxon>
        <taxon>Heteroderidae</taxon>
        <taxon>Heteroderinae</taxon>
        <taxon>Globodera</taxon>
    </lineage>
</organism>
<protein>
    <submittedName>
        <fullName evidence="3">Uncharacterized protein</fullName>
    </submittedName>
</protein>
<dbReference type="AlphaFoldDB" id="A0A914IBG4"/>
<dbReference type="Proteomes" id="UP000887572">
    <property type="component" value="Unplaced"/>
</dbReference>
<reference evidence="3" key="1">
    <citation type="submission" date="2022-11" db="UniProtKB">
        <authorList>
            <consortium name="WormBaseParasite"/>
        </authorList>
    </citation>
    <scope>IDENTIFICATION</scope>
</reference>
<sequence>MAIVRSIVHSFDEVAFVLGILLNGILTRLILRHTPKIMQIYSKILLQTCLVDVLVLVMNLLFHSYFFVTENGAQEVILDGLFTLQDTAEHRIWVLLVVFMFTLFLLCMSMLGYVSQFIYRYLALNWNKKLSSWKYFSLLGVVVLPSSLFFVNAFQCLYLSDGSKFLDDQSFADILGLNLTENIALIGYSTNNTKMAIGCYYFVALLTIAYVIIFTLAFRMHKFMREQSKTTTSSKLVAQMIEMNKQIGRNLLIQEKNLFF</sequence>
<keyword evidence="1" id="KW-0472">Membrane</keyword>
<dbReference type="SUPFAM" id="SSF81321">
    <property type="entry name" value="Family A G protein-coupled receptor-like"/>
    <property type="match status" value="1"/>
</dbReference>
<keyword evidence="2" id="KW-1185">Reference proteome</keyword>
<evidence type="ECO:0000256" key="1">
    <source>
        <dbReference type="SAM" id="Phobius"/>
    </source>
</evidence>
<evidence type="ECO:0000313" key="3">
    <source>
        <dbReference type="WBParaSite" id="Gr19_v10_g9051.t1"/>
    </source>
</evidence>
<feature type="transmembrane region" description="Helical" evidence="1">
    <location>
        <begin position="43"/>
        <end position="62"/>
    </location>
</feature>
<dbReference type="PANTHER" id="PTHR46178">
    <property type="entry name" value="SEVEN TM RECEPTOR"/>
    <property type="match status" value="1"/>
</dbReference>
<keyword evidence="1" id="KW-1133">Transmembrane helix</keyword>
<feature type="transmembrane region" description="Helical" evidence="1">
    <location>
        <begin position="135"/>
        <end position="160"/>
    </location>
</feature>
<dbReference type="PANTHER" id="PTHR46178:SF9">
    <property type="entry name" value="SEVEN TM RECEPTOR"/>
    <property type="match status" value="1"/>
</dbReference>
<feature type="transmembrane region" description="Helical" evidence="1">
    <location>
        <begin position="92"/>
        <end position="114"/>
    </location>
</feature>
<feature type="transmembrane region" description="Helical" evidence="1">
    <location>
        <begin position="195"/>
        <end position="218"/>
    </location>
</feature>
<feature type="transmembrane region" description="Helical" evidence="1">
    <location>
        <begin position="14"/>
        <end position="31"/>
    </location>
</feature>
<dbReference type="WBParaSite" id="Gr19_v10_g9051.t1">
    <property type="protein sequence ID" value="Gr19_v10_g9051.t1"/>
    <property type="gene ID" value="Gr19_v10_g9051"/>
</dbReference>
<evidence type="ECO:0000313" key="2">
    <source>
        <dbReference type="Proteomes" id="UP000887572"/>
    </source>
</evidence>